<comment type="similarity">
    <text evidence="1">Belongs to the UDPGP type 1 family.</text>
</comment>
<comment type="caution">
    <text evidence="4">The sequence shown here is derived from an EMBL/GenBank/DDBJ whole genome shotgun (WGS) entry which is preliminary data.</text>
</comment>
<evidence type="ECO:0000313" key="5">
    <source>
        <dbReference type="Proteomes" id="UP001157126"/>
    </source>
</evidence>
<sequence>MSDEALQDAQAKMAKAGVDQTAIDVFGHYYRELEAGATGLIREDDIRPMQDPPMLDDLEVDEETAREALAKTVIIKLNGGLGTSMGMATAKSLLPVRDGRSFLDLIVAQVLAARQEYGVRLPLVLMNSFNTQKDTLEALAAYPELAVDGVPLDFLQSQEPKLRTDDLTAVEWPEDPRLEWCPPGHGDLYPSLFGTGVLDALLEAGFRYASVSNSDNLGAGPDARLAGWFAASGAPYAAEVCRRTAMDRKGGHLAVRTADDRLILRETAQTAPEEMDYFTDEHRHPFFHTNNLWFDLQKVAEVLRERDGVLGLTLIRNIKTVDPKNPDSPEVFQIESAMGAAVEVFEGAQAICVPRTRFLPVKTTNELLLLRSDAYDVREDGRLDLLTDPAPVISLDSAFYKKIGDFERRFPHGAPSLRRARHLTVEGDWTFGADVVVDGEGTLADAGEPRTVADGTTL</sequence>
<name>A0ABQ6IXK6_9MICO</name>
<reference evidence="5" key="1">
    <citation type="journal article" date="2019" name="Int. J. Syst. Evol. Microbiol.">
        <title>The Global Catalogue of Microorganisms (GCM) 10K type strain sequencing project: providing services to taxonomists for standard genome sequencing and annotation.</title>
        <authorList>
            <consortium name="The Broad Institute Genomics Platform"/>
            <consortium name="The Broad Institute Genome Sequencing Center for Infectious Disease"/>
            <person name="Wu L."/>
            <person name="Ma J."/>
        </authorList>
    </citation>
    <scope>NUCLEOTIDE SEQUENCE [LARGE SCALE GENOMIC DNA]</scope>
    <source>
        <strain evidence="5">NBRC 113072</strain>
    </source>
</reference>
<dbReference type="GO" id="GO:0016779">
    <property type="term" value="F:nucleotidyltransferase activity"/>
    <property type="evidence" value="ECO:0007669"/>
    <property type="project" value="UniProtKB-KW"/>
</dbReference>
<evidence type="ECO:0000313" key="4">
    <source>
        <dbReference type="EMBL" id="GMA42141.1"/>
    </source>
</evidence>
<dbReference type="InterPro" id="IPR016267">
    <property type="entry name" value="UDPGP_trans"/>
</dbReference>
<dbReference type="Proteomes" id="UP001157126">
    <property type="component" value="Unassembled WGS sequence"/>
</dbReference>
<dbReference type="Gene3D" id="3.90.550.10">
    <property type="entry name" value="Spore Coat Polysaccharide Biosynthesis Protein SpsA, Chain A"/>
    <property type="match status" value="1"/>
</dbReference>
<keyword evidence="5" id="KW-1185">Reference proteome</keyword>
<gene>
    <name evidence="4" type="ORF">GCM10025883_41860</name>
</gene>
<dbReference type="InterPro" id="IPR002618">
    <property type="entry name" value="UDPGP_fam"/>
</dbReference>
<dbReference type="SUPFAM" id="SSF53448">
    <property type="entry name" value="Nucleotide-diphospho-sugar transferases"/>
    <property type="match status" value="1"/>
</dbReference>
<dbReference type="PIRSF" id="PIRSF000806">
    <property type="entry name" value="UDPGP"/>
    <property type="match status" value="1"/>
</dbReference>
<dbReference type="Gene3D" id="2.160.10.10">
    <property type="entry name" value="Hexapeptide repeat proteins"/>
    <property type="match status" value="1"/>
</dbReference>
<evidence type="ECO:0000256" key="1">
    <source>
        <dbReference type="ARBA" id="ARBA00010401"/>
    </source>
</evidence>
<dbReference type="InterPro" id="IPR029044">
    <property type="entry name" value="Nucleotide-diphossugar_trans"/>
</dbReference>
<proteinExistence type="inferred from homology"/>
<keyword evidence="2" id="KW-0808">Transferase</keyword>
<keyword evidence="3 4" id="KW-0548">Nucleotidyltransferase</keyword>
<evidence type="ECO:0000256" key="3">
    <source>
        <dbReference type="ARBA" id="ARBA00022695"/>
    </source>
</evidence>
<protein>
    <submittedName>
        <fullName evidence="4">UTP--glucose-1-phosphate uridylyltransferase</fullName>
    </submittedName>
</protein>
<evidence type="ECO:0000256" key="2">
    <source>
        <dbReference type="ARBA" id="ARBA00022679"/>
    </source>
</evidence>
<organism evidence="4 5">
    <name type="scientific">Mobilicoccus caccae</name>
    <dbReference type="NCBI Taxonomy" id="1859295"/>
    <lineage>
        <taxon>Bacteria</taxon>
        <taxon>Bacillati</taxon>
        <taxon>Actinomycetota</taxon>
        <taxon>Actinomycetes</taxon>
        <taxon>Micrococcales</taxon>
        <taxon>Dermatophilaceae</taxon>
        <taxon>Mobilicoccus</taxon>
    </lineage>
</organism>
<dbReference type="Pfam" id="PF01704">
    <property type="entry name" value="UDPGP"/>
    <property type="match status" value="1"/>
</dbReference>
<dbReference type="RefSeq" id="WP_284305595.1">
    <property type="nucleotide sequence ID" value="NZ_BSUO01000001.1"/>
</dbReference>
<accession>A0ABQ6IXK6</accession>
<dbReference type="CDD" id="cd00897">
    <property type="entry name" value="UGPase_euk"/>
    <property type="match status" value="1"/>
</dbReference>
<dbReference type="PANTHER" id="PTHR43511">
    <property type="match status" value="1"/>
</dbReference>
<dbReference type="EMBL" id="BSUO01000001">
    <property type="protein sequence ID" value="GMA42141.1"/>
    <property type="molecule type" value="Genomic_DNA"/>
</dbReference>